<dbReference type="GeneID" id="36952017"/>
<name>A0A2U8GJM4_9CHLO</name>
<geneLocation type="chloroplast" evidence="1"/>
<reference evidence="1" key="1">
    <citation type="journal article" date="2018" name="Am. J. Bot.">
        <title>Organellar phylogenomics inform systematics in the green algal family Hydrodictyaceae (Chlorophyceae) and provide clues to the complex evolutionary history of plastid genomes in the green algal tree of life.</title>
        <authorList>
            <person name="McManus H.A."/>
            <person name="Fucikova K."/>
            <person name="Lewis P.O."/>
            <person name="Lewis L.A."/>
            <person name="Karol K.G."/>
        </authorList>
    </citation>
    <scope>NUCLEOTIDE SEQUENCE</scope>
</reference>
<dbReference type="RefSeq" id="YP_009492300.1">
    <property type="nucleotide sequence ID" value="NC_037922.1"/>
</dbReference>
<proteinExistence type="predicted"/>
<dbReference type="GeneID" id="36951946"/>
<dbReference type="RefSeq" id="YP_009492251.1">
    <property type="nucleotide sequence ID" value="NC_037922.1"/>
</dbReference>
<dbReference type="EMBL" id="MF276985">
    <property type="protein sequence ID" value="AWI68897.1"/>
    <property type="molecule type" value="Genomic_DNA"/>
</dbReference>
<accession>A0A2U8GJM4</accession>
<organism evidence="1">
    <name type="scientific">Pseudopediastrum sp. CL0201VA</name>
    <dbReference type="NCBI Taxonomy" id="2184484"/>
    <lineage>
        <taxon>Eukaryota</taxon>
        <taxon>Viridiplantae</taxon>
        <taxon>Chlorophyta</taxon>
        <taxon>core chlorophytes</taxon>
        <taxon>Chlorophyceae</taxon>
        <taxon>CS clade</taxon>
        <taxon>Sphaeropleales</taxon>
        <taxon>Hydrodictyaceae</taxon>
        <taxon>Pseudopediastrum</taxon>
    </lineage>
</organism>
<protein>
    <submittedName>
        <fullName evidence="1">Uncharacterized protein</fullName>
    </submittedName>
</protein>
<sequence length="158" mass="18643">MIPSHLLSASFVFGFFRLRLRLRLRLRYGSSASLLRFGRAEEPKSRIDYKYLLNSIYGVFRNAFRQVGKSRDLTSFFILHYDRRPEGHYFQIFLTYNEIVSVKENKFKNLLENSLNPNFEQYKITMYTAGFTQKTFMAELVSTLCQGFTFLDIPGTKK</sequence>
<evidence type="ECO:0000313" key="1">
    <source>
        <dbReference type="EMBL" id="AWI68897.1"/>
    </source>
</evidence>
<dbReference type="EMBL" id="MF276985">
    <property type="protein sequence ID" value="AWI68898.1"/>
    <property type="molecule type" value="Genomic_DNA"/>
</dbReference>
<keyword evidence="1" id="KW-0934">Plastid</keyword>
<dbReference type="AlphaFoldDB" id="A0A2U8GJM4"/>
<keyword evidence="1" id="KW-0150">Chloroplast</keyword>